<organism evidence="1 2">
    <name type="scientific">Streptococcus sobrinus W1703</name>
    <dbReference type="NCBI Taxonomy" id="1227275"/>
    <lineage>
        <taxon>Bacteria</taxon>
        <taxon>Bacillati</taxon>
        <taxon>Bacillota</taxon>
        <taxon>Bacilli</taxon>
        <taxon>Lactobacillales</taxon>
        <taxon>Streptococcaceae</taxon>
        <taxon>Streptococcus</taxon>
    </lineage>
</organism>
<evidence type="ECO:0000313" key="1">
    <source>
        <dbReference type="EMBL" id="ERJ74055.1"/>
    </source>
</evidence>
<dbReference type="EMBL" id="AWVA01000114">
    <property type="protein sequence ID" value="ERJ74055.1"/>
    <property type="molecule type" value="Genomic_DNA"/>
</dbReference>
<evidence type="ECO:0000313" key="2">
    <source>
        <dbReference type="Proteomes" id="UP000016617"/>
    </source>
</evidence>
<dbReference type="Proteomes" id="UP000016617">
    <property type="component" value="Unassembled WGS sequence"/>
</dbReference>
<sequence length="42" mass="4766">METKRSYFPILGIKQLDAVVDWRLFSLAWQVKAALLINCAGV</sequence>
<dbReference type="HOGENOM" id="CLU_3258723_0_0_9"/>
<reference evidence="1 2" key="1">
    <citation type="submission" date="2013-06" db="EMBL/GenBank/DDBJ databases">
        <authorList>
            <person name="Weinstock G."/>
            <person name="Sodergren E."/>
            <person name="Lobos E.A."/>
            <person name="Fulton L."/>
            <person name="Fulton R."/>
            <person name="Courtney L."/>
            <person name="Fronick C."/>
            <person name="O'Laughlin M."/>
            <person name="Godfrey J."/>
            <person name="Wilson R.M."/>
            <person name="Miner T."/>
            <person name="Farmer C."/>
            <person name="Delehaunty K."/>
            <person name="Cordes M."/>
            <person name="Minx P."/>
            <person name="Tomlinson C."/>
            <person name="Chen J."/>
            <person name="Wollam A."/>
            <person name="Pepin K.H."/>
            <person name="Bhonagiri V."/>
            <person name="Zhang X."/>
            <person name="Warren W."/>
            <person name="Mitreva M."/>
            <person name="Mardis E.R."/>
            <person name="Wilson R.K."/>
        </authorList>
    </citation>
    <scope>NUCLEOTIDE SEQUENCE [LARGE SCALE GENOMIC DNA]</scope>
    <source>
        <strain evidence="1 2">W1703</strain>
    </source>
</reference>
<proteinExistence type="predicted"/>
<dbReference type="AlphaFoldDB" id="U2J2T6"/>
<gene>
    <name evidence="1" type="ORF">HMPREF1557_01902</name>
</gene>
<protein>
    <submittedName>
        <fullName evidence="1">Uncharacterized protein</fullName>
    </submittedName>
</protein>
<accession>U2J2T6</accession>
<comment type="caution">
    <text evidence="1">The sequence shown here is derived from an EMBL/GenBank/DDBJ whole genome shotgun (WGS) entry which is preliminary data.</text>
</comment>
<name>U2J2T6_9STRE</name>